<organism evidence="3">
    <name type="scientific">Drosophila sechellia</name>
    <name type="common">Fruit fly</name>
    <dbReference type="NCBI Taxonomy" id="7238"/>
    <lineage>
        <taxon>Eukaryota</taxon>
        <taxon>Metazoa</taxon>
        <taxon>Ecdysozoa</taxon>
        <taxon>Arthropoda</taxon>
        <taxon>Hexapoda</taxon>
        <taxon>Insecta</taxon>
        <taxon>Pterygota</taxon>
        <taxon>Neoptera</taxon>
        <taxon>Endopterygota</taxon>
        <taxon>Diptera</taxon>
        <taxon>Brachycera</taxon>
        <taxon>Muscomorpha</taxon>
        <taxon>Ephydroidea</taxon>
        <taxon>Drosophilidae</taxon>
        <taxon>Drosophila</taxon>
        <taxon>Sophophora</taxon>
    </lineage>
</organism>
<proteinExistence type="predicted"/>
<dbReference type="EMBL" id="CH480832">
    <property type="protein sequence ID" value="EDW46263.1"/>
    <property type="molecule type" value="Genomic_DNA"/>
</dbReference>
<dbReference type="AlphaFoldDB" id="B4IF09"/>
<sequence length="73" mass="7869">MADSDCILQPHNCMRPHSKVVYVGGMGAVGIGAISTEVRRRPRIFRGYSFMQMASAIVSGADSNGAEHANYQP</sequence>
<keyword evidence="1" id="KW-1133">Transmembrane helix</keyword>
<gene>
    <name evidence="2" type="primary">Dsec\GM13319</name>
    <name evidence="2" type="ORF">Dsec_GM13319</name>
</gene>
<dbReference type="HOGENOM" id="CLU_2707433_0_0_1"/>
<protein>
    <submittedName>
        <fullName evidence="2">GM13319</fullName>
    </submittedName>
</protein>
<evidence type="ECO:0000313" key="2">
    <source>
        <dbReference type="EMBL" id="EDW46263.1"/>
    </source>
</evidence>
<keyword evidence="1" id="KW-0812">Transmembrane</keyword>
<reference evidence="2 3" key="1">
    <citation type="journal article" date="2007" name="Nature">
        <title>Evolution of genes and genomes on the Drosophila phylogeny.</title>
        <authorList>
            <consortium name="Drosophila 12 Genomes Consortium"/>
            <person name="Clark A.G."/>
            <person name="Eisen M.B."/>
            <person name="Smith D.R."/>
            <person name="Bergman C.M."/>
            <person name="Oliver B."/>
            <person name="Markow T.A."/>
            <person name="Kaufman T.C."/>
            <person name="Kellis M."/>
            <person name="Gelbart W."/>
            <person name="Iyer V.N."/>
            <person name="Pollard D.A."/>
            <person name="Sackton T.B."/>
            <person name="Larracuente A.M."/>
            <person name="Singh N.D."/>
            <person name="Abad J.P."/>
            <person name="Abt D.N."/>
            <person name="Adryan B."/>
            <person name="Aguade M."/>
            <person name="Akashi H."/>
            <person name="Anderson W.W."/>
            <person name="Aquadro C.F."/>
            <person name="Ardell D.H."/>
            <person name="Arguello R."/>
            <person name="Artieri C.G."/>
            <person name="Barbash D.A."/>
            <person name="Barker D."/>
            <person name="Barsanti P."/>
            <person name="Batterham P."/>
            <person name="Batzoglou S."/>
            <person name="Begun D."/>
            <person name="Bhutkar A."/>
            <person name="Blanco E."/>
            <person name="Bosak S.A."/>
            <person name="Bradley R.K."/>
            <person name="Brand A.D."/>
            <person name="Brent M.R."/>
            <person name="Brooks A.N."/>
            <person name="Brown R.H."/>
            <person name="Butlin R.K."/>
            <person name="Caggese C."/>
            <person name="Calvi B.R."/>
            <person name="Bernardo de Carvalho A."/>
            <person name="Caspi A."/>
            <person name="Castrezana S."/>
            <person name="Celniker S.E."/>
            <person name="Chang J.L."/>
            <person name="Chapple C."/>
            <person name="Chatterji S."/>
            <person name="Chinwalla A."/>
            <person name="Civetta A."/>
            <person name="Clifton S.W."/>
            <person name="Comeron J.M."/>
            <person name="Costello J.C."/>
            <person name="Coyne J.A."/>
            <person name="Daub J."/>
            <person name="David R.G."/>
            <person name="Delcher A.L."/>
            <person name="Delehaunty K."/>
            <person name="Do C.B."/>
            <person name="Ebling H."/>
            <person name="Edwards K."/>
            <person name="Eickbush T."/>
            <person name="Evans J.D."/>
            <person name="Filipski A."/>
            <person name="Findeiss S."/>
            <person name="Freyhult E."/>
            <person name="Fulton L."/>
            <person name="Fulton R."/>
            <person name="Garcia A.C."/>
            <person name="Gardiner A."/>
            <person name="Garfield D.A."/>
            <person name="Garvin B.E."/>
            <person name="Gibson G."/>
            <person name="Gilbert D."/>
            <person name="Gnerre S."/>
            <person name="Godfrey J."/>
            <person name="Good R."/>
            <person name="Gotea V."/>
            <person name="Gravely B."/>
            <person name="Greenberg A.J."/>
            <person name="Griffiths-Jones S."/>
            <person name="Gross S."/>
            <person name="Guigo R."/>
            <person name="Gustafson E.A."/>
            <person name="Haerty W."/>
            <person name="Hahn M.W."/>
            <person name="Halligan D.L."/>
            <person name="Halpern A.L."/>
            <person name="Halter G.M."/>
            <person name="Han M.V."/>
            <person name="Heger A."/>
            <person name="Hillier L."/>
            <person name="Hinrichs A.S."/>
            <person name="Holmes I."/>
            <person name="Hoskins R.A."/>
            <person name="Hubisz M.J."/>
            <person name="Hultmark D."/>
            <person name="Huntley M.A."/>
            <person name="Jaffe D.B."/>
            <person name="Jagadeeshan S."/>
            <person name="Jeck W.R."/>
            <person name="Johnson J."/>
            <person name="Jones C.D."/>
            <person name="Jordan W.C."/>
            <person name="Karpen G.H."/>
            <person name="Kataoka E."/>
            <person name="Keightley P.D."/>
            <person name="Kheradpour P."/>
            <person name="Kirkness E.F."/>
            <person name="Koerich L.B."/>
            <person name="Kristiansen K."/>
            <person name="Kudrna D."/>
            <person name="Kulathinal R.J."/>
            <person name="Kumar S."/>
            <person name="Kwok R."/>
            <person name="Lander E."/>
            <person name="Langley C.H."/>
            <person name="Lapoint R."/>
            <person name="Lazzaro B.P."/>
            <person name="Lee S.J."/>
            <person name="Levesque L."/>
            <person name="Li R."/>
            <person name="Lin C.F."/>
            <person name="Lin M.F."/>
            <person name="Lindblad-Toh K."/>
            <person name="Llopart A."/>
            <person name="Long M."/>
            <person name="Low L."/>
            <person name="Lozovsky E."/>
            <person name="Lu J."/>
            <person name="Luo M."/>
            <person name="Machado C.A."/>
            <person name="Makalowski W."/>
            <person name="Marzo M."/>
            <person name="Matsuda M."/>
            <person name="Matzkin L."/>
            <person name="McAllister B."/>
            <person name="McBride C.S."/>
            <person name="McKernan B."/>
            <person name="McKernan K."/>
            <person name="Mendez-Lago M."/>
            <person name="Minx P."/>
            <person name="Mollenhauer M.U."/>
            <person name="Montooth K."/>
            <person name="Mount S.M."/>
            <person name="Mu X."/>
            <person name="Myers E."/>
            <person name="Negre B."/>
            <person name="Newfeld S."/>
            <person name="Nielsen R."/>
            <person name="Noor M.A."/>
            <person name="O'Grady P."/>
            <person name="Pachter L."/>
            <person name="Papaceit M."/>
            <person name="Parisi M.J."/>
            <person name="Parisi M."/>
            <person name="Parts L."/>
            <person name="Pedersen J.S."/>
            <person name="Pesole G."/>
            <person name="Phillippy A.M."/>
            <person name="Ponting C.P."/>
            <person name="Pop M."/>
            <person name="Porcelli D."/>
            <person name="Powell J.R."/>
            <person name="Prohaska S."/>
            <person name="Pruitt K."/>
            <person name="Puig M."/>
            <person name="Quesneville H."/>
            <person name="Ram K.R."/>
            <person name="Rand D."/>
            <person name="Rasmussen M.D."/>
            <person name="Reed L.K."/>
            <person name="Reenan R."/>
            <person name="Reily A."/>
            <person name="Remington K.A."/>
            <person name="Rieger T.T."/>
            <person name="Ritchie M.G."/>
            <person name="Robin C."/>
            <person name="Rogers Y.H."/>
            <person name="Rohde C."/>
            <person name="Rozas J."/>
            <person name="Rubenfield M.J."/>
            <person name="Ruiz A."/>
            <person name="Russo S."/>
            <person name="Salzberg S.L."/>
            <person name="Sanchez-Gracia A."/>
            <person name="Saranga D.J."/>
            <person name="Sato H."/>
            <person name="Schaeffer S.W."/>
            <person name="Schatz M.C."/>
            <person name="Schlenke T."/>
            <person name="Schwartz R."/>
            <person name="Segarra C."/>
            <person name="Singh R.S."/>
            <person name="Sirot L."/>
            <person name="Sirota M."/>
            <person name="Sisneros N.B."/>
            <person name="Smith C.D."/>
            <person name="Smith T.F."/>
            <person name="Spieth J."/>
            <person name="Stage D.E."/>
            <person name="Stark A."/>
            <person name="Stephan W."/>
            <person name="Strausberg R.L."/>
            <person name="Strempel S."/>
            <person name="Sturgill D."/>
            <person name="Sutton G."/>
            <person name="Sutton G.G."/>
            <person name="Tao W."/>
            <person name="Teichmann S."/>
            <person name="Tobari Y.N."/>
            <person name="Tomimura Y."/>
            <person name="Tsolas J.M."/>
            <person name="Valente V.L."/>
            <person name="Venter E."/>
            <person name="Venter J.C."/>
            <person name="Vicario S."/>
            <person name="Vieira F.G."/>
            <person name="Vilella A.J."/>
            <person name="Villasante A."/>
            <person name="Walenz B."/>
            <person name="Wang J."/>
            <person name="Wasserman M."/>
            <person name="Watts T."/>
            <person name="Wilson D."/>
            <person name="Wilson R.K."/>
            <person name="Wing R.A."/>
            <person name="Wolfner M.F."/>
            <person name="Wong A."/>
            <person name="Wong G.K."/>
            <person name="Wu C.I."/>
            <person name="Wu G."/>
            <person name="Yamamoto D."/>
            <person name="Yang H.P."/>
            <person name="Yang S.P."/>
            <person name="Yorke J.A."/>
            <person name="Yoshida K."/>
            <person name="Zdobnov E."/>
            <person name="Zhang P."/>
            <person name="Zhang Y."/>
            <person name="Zimin A.V."/>
            <person name="Baldwin J."/>
            <person name="Abdouelleil A."/>
            <person name="Abdulkadir J."/>
            <person name="Abebe A."/>
            <person name="Abera B."/>
            <person name="Abreu J."/>
            <person name="Acer S.C."/>
            <person name="Aftuck L."/>
            <person name="Alexander A."/>
            <person name="An P."/>
            <person name="Anderson E."/>
            <person name="Anderson S."/>
            <person name="Arachi H."/>
            <person name="Azer M."/>
            <person name="Bachantsang P."/>
            <person name="Barry A."/>
            <person name="Bayul T."/>
            <person name="Berlin A."/>
            <person name="Bessette D."/>
            <person name="Bloom T."/>
            <person name="Blye J."/>
            <person name="Boguslavskiy L."/>
            <person name="Bonnet C."/>
            <person name="Boukhgalter B."/>
            <person name="Bourzgui I."/>
            <person name="Brown A."/>
            <person name="Cahill P."/>
            <person name="Channer S."/>
            <person name="Cheshatsang Y."/>
            <person name="Chuda L."/>
            <person name="Citroen M."/>
            <person name="Collymore A."/>
            <person name="Cooke P."/>
            <person name="Costello M."/>
            <person name="D'Aco K."/>
            <person name="Daza R."/>
            <person name="De Haan G."/>
            <person name="DeGray S."/>
            <person name="DeMaso C."/>
            <person name="Dhargay N."/>
            <person name="Dooley K."/>
            <person name="Dooley E."/>
            <person name="Doricent M."/>
            <person name="Dorje P."/>
            <person name="Dorjee K."/>
            <person name="Dupes A."/>
            <person name="Elong R."/>
            <person name="Falk J."/>
            <person name="Farina A."/>
            <person name="Faro S."/>
            <person name="Ferguson D."/>
            <person name="Fisher S."/>
            <person name="Foley C.D."/>
            <person name="Franke A."/>
            <person name="Friedrich D."/>
            <person name="Gadbois L."/>
            <person name="Gearin G."/>
            <person name="Gearin C.R."/>
            <person name="Giannoukos G."/>
            <person name="Goode T."/>
            <person name="Graham J."/>
            <person name="Grandbois E."/>
            <person name="Grewal S."/>
            <person name="Gyaltsen K."/>
            <person name="Hafez N."/>
            <person name="Hagos B."/>
            <person name="Hall J."/>
            <person name="Henson C."/>
            <person name="Hollinger A."/>
            <person name="Honan T."/>
            <person name="Huard M.D."/>
            <person name="Hughes L."/>
            <person name="Hurhula B."/>
            <person name="Husby M.E."/>
            <person name="Kamat A."/>
            <person name="Kanga B."/>
            <person name="Kashin S."/>
            <person name="Khazanovich D."/>
            <person name="Kisner P."/>
            <person name="Lance K."/>
            <person name="Lara M."/>
            <person name="Lee W."/>
            <person name="Lennon N."/>
            <person name="Letendre F."/>
            <person name="LeVine R."/>
            <person name="Lipovsky A."/>
            <person name="Liu X."/>
            <person name="Liu J."/>
            <person name="Liu S."/>
            <person name="Lokyitsang T."/>
            <person name="Lokyitsang Y."/>
            <person name="Lubonja R."/>
            <person name="Lui A."/>
            <person name="MacDonald P."/>
            <person name="Magnisalis V."/>
            <person name="Maru K."/>
            <person name="Matthews C."/>
            <person name="McCusker W."/>
            <person name="McDonough S."/>
            <person name="Mehta T."/>
            <person name="Meldrim J."/>
            <person name="Meneus L."/>
            <person name="Mihai O."/>
            <person name="Mihalev A."/>
            <person name="Mihova T."/>
            <person name="Mittelman R."/>
            <person name="Mlenga V."/>
            <person name="Montmayeur A."/>
            <person name="Mulrain L."/>
            <person name="Navidi A."/>
            <person name="Naylor J."/>
            <person name="Negash T."/>
            <person name="Nguyen T."/>
            <person name="Nguyen N."/>
            <person name="Nicol R."/>
            <person name="Norbu C."/>
            <person name="Norbu N."/>
            <person name="Novod N."/>
            <person name="O'Neill B."/>
            <person name="Osman S."/>
            <person name="Markiewicz E."/>
            <person name="Oyono O.L."/>
            <person name="Patti C."/>
            <person name="Phunkhang P."/>
            <person name="Pierre F."/>
            <person name="Priest M."/>
            <person name="Raghuraman S."/>
            <person name="Rege F."/>
            <person name="Reyes R."/>
            <person name="Rise C."/>
            <person name="Rogov P."/>
            <person name="Ross K."/>
            <person name="Ryan E."/>
            <person name="Settipalli S."/>
            <person name="Shea T."/>
            <person name="Sherpa N."/>
            <person name="Shi L."/>
            <person name="Shih D."/>
            <person name="Sparrow T."/>
            <person name="Spaulding J."/>
            <person name="Stalker J."/>
            <person name="Stange-Thomann N."/>
            <person name="Stavropoulos S."/>
            <person name="Stone C."/>
            <person name="Strader C."/>
            <person name="Tesfaye S."/>
            <person name="Thomson T."/>
            <person name="Thoulutsang Y."/>
            <person name="Thoulutsang D."/>
            <person name="Topham K."/>
            <person name="Topping I."/>
            <person name="Tsamla T."/>
            <person name="Vassiliev H."/>
            <person name="Vo A."/>
            <person name="Wangchuk T."/>
            <person name="Wangdi T."/>
            <person name="Weiand M."/>
            <person name="Wilkinson J."/>
            <person name="Wilson A."/>
            <person name="Yadav S."/>
            <person name="Young G."/>
            <person name="Yu Q."/>
            <person name="Zembek L."/>
            <person name="Zhong D."/>
            <person name="Zimmer A."/>
            <person name="Zwirko Z."/>
            <person name="Jaffe D.B."/>
            <person name="Alvarez P."/>
            <person name="Brockman W."/>
            <person name="Butler J."/>
            <person name="Chin C."/>
            <person name="Gnerre S."/>
            <person name="Grabherr M."/>
            <person name="Kleber M."/>
            <person name="Mauceli E."/>
            <person name="MacCallum I."/>
        </authorList>
    </citation>
    <scope>NUCLEOTIDE SEQUENCE [LARGE SCALE GENOMIC DNA]</scope>
    <source>
        <strain evidence="3">Rob3c / Tucson 14021-0248.25</strain>
    </source>
</reference>
<dbReference type="Proteomes" id="UP000001292">
    <property type="component" value="Unassembled WGS sequence"/>
</dbReference>
<accession>B4IF09</accession>
<name>B4IF09_DROSE</name>
<feature type="transmembrane region" description="Helical" evidence="1">
    <location>
        <begin position="20"/>
        <end position="38"/>
    </location>
</feature>
<evidence type="ECO:0000256" key="1">
    <source>
        <dbReference type="SAM" id="Phobius"/>
    </source>
</evidence>
<keyword evidence="3" id="KW-1185">Reference proteome</keyword>
<evidence type="ECO:0000313" key="3">
    <source>
        <dbReference type="Proteomes" id="UP000001292"/>
    </source>
</evidence>
<keyword evidence="1" id="KW-0472">Membrane</keyword>